<gene>
    <name evidence="2" type="ORF">PGTUg99_000270</name>
</gene>
<dbReference type="EMBL" id="VDEP01000200">
    <property type="protein sequence ID" value="KAA1124959.1"/>
    <property type="molecule type" value="Genomic_DNA"/>
</dbReference>
<protein>
    <submittedName>
        <fullName evidence="2">Uncharacterized protein</fullName>
    </submittedName>
</protein>
<dbReference type="Proteomes" id="UP000325313">
    <property type="component" value="Unassembled WGS sequence"/>
</dbReference>
<evidence type="ECO:0000256" key="1">
    <source>
        <dbReference type="SAM" id="MobiDB-lite"/>
    </source>
</evidence>
<comment type="caution">
    <text evidence="2">The sequence shown here is derived from an EMBL/GenBank/DDBJ whole genome shotgun (WGS) entry which is preliminary data.</text>
</comment>
<name>A0A5B0RHV8_PUCGR</name>
<sequence length="112" mass="12266">MILEPWHRHRSSDCVEAIQVHKVPPLVGRRVAKHLDRVAPHERSDNGLPRAGITLGGPMPKDSTGDTCYFCNRRKGSRFCLKCSPVDAQGKVDLEGYDACEALAATASPPNM</sequence>
<organism evidence="2 3">
    <name type="scientific">Puccinia graminis f. sp. tritici</name>
    <dbReference type="NCBI Taxonomy" id="56615"/>
    <lineage>
        <taxon>Eukaryota</taxon>
        <taxon>Fungi</taxon>
        <taxon>Dikarya</taxon>
        <taxon>Basidiomycota</taxon>
        <taxon>Pucciniomycotina</taxon>
        <taxon>Pucciniomycetes</taxon>
        <taxon>Pucciniales</taxon>
        <taxon>Pucciniaceae</taxon>
        <taxon>Puccinia</taxon>
    </lineage>
</organism>
<evidence type="ECO:0000313" key="2">
    <source>
        <dbReference type="EMBL" id="KAA1124959.1"/>
    </source>
</evidence>
<feature type="region of interest" description="Disordered" evidence="1">
    <location>
        <begin position="36"/>
        <end position="63"/>
    </location>
</feature>
<proteinExistence type="predicted"/>
<reference evidence="2 3" key="1">
    <citation type="submission" date="2019-05" db="EMBL/GenBank/DDBJ databases">
        <title>Emergence of the Ug99 lineage of the wheat stem rust pathogen through somatic hybridization.</title>
        <authorList>
            <person name="Li F."/>
            <person name="Upadhyaya N.M."/>
            <person name="Sperschneider J."/>
            <person name="Matny O."/>
            <person name="Nguyen-Phuc H."/>
            <person name="Mago R."/>
            <person name="Raley C."/>
            <person name="Miller M.E."/>
            <person name="Silverstein K.A.T."/>
            <person name="Henningsen E."/>
            <person name="Hirsch C.D."/>
            <person name="Visser B."/>
            <person name="Pretorius Z.A."/>
            <person name="Steffenson B.J."/>
            <person name="Schwessinger B."/>
            <person name="Dodds P.N."/>
            <person name="Figueroa M."/>
        </authorList>
    </citation>
    <scope>NUCLEOTIDE SEQUENCE [LARGE SCALE GENOMIC DNA]</scope>
    <source>
        <strain evidence="2 3">Ug99</strain>
    </source>
</reference>
<evidence type="ECO:0000313" key="3">
    <source>
        <dbReference type="Proteomes" id="UP000325313"/>
    </source>
</evidence>
<accession>A0A5B0RHV8</accession>
<feature type="compositionally biased region" description="Basic and acidic residues" evidence="1">
    <location>
        <begin position="36"/>
        <end position="45"/>
    </location>
</feature>
<dbReference type="AlphaFoldDB" id="A0A5B0RHV8"/>